<dbReference type="PANTHER" id="PTHR13071:SF4">
    <property type="entry name" value="SMALL RIBOSOMAL SUBUNIT PROTEIN MS22"/>
    <property type="match status" value="1"/>
</dbReference>
<dbReference type="GO" id="GO:0003735">
    <property type="term" value="F:structural constituent of ribosome"/>
    <property type="evidence" value="ECO:0007669"/>
    <property type="project" value="TreeGrafter"/>
</dbReference>
<dbReference type="Pfam" id="PF10236">
    <property type="entry name" value="DAP3"/>
    <property type="match status" value="1"/>
</dbReference>
<dbReference type="InterPro" id="IPR019368">
    <property type="entry name" value="Ribosomal_mS29"/>
</dbReference>
<dbReference type="Pfam" id="PF10245">
    <property type="entry name" value="MRP-S22"/>
    <property type="match status" value="1"/>
</dbReference>
<name>A0A9P1MXH5_9PELO</name>
<dbReference type="PANTHER" id="PTHR13071">
    <property type="entry name" value="MITOCHONDRIAL 28S RIBOSOMAL PROTEIN S22"/>
    <property type="match status" value="1"/>
</dbReference>
<accession>A0A9P1MXH5</accession>
<feature type="compositionally biased region" description="Basic and acidic residues" evidence="1">
    <location>
        <begin position="743"/>
        <end position="762"/>
    </location>
</feature>
<dbReference type="EMBL" id="CANHGI010000002">
    <property type="protein sequence ID" value="CAI5442508.1"/>
    <property type="molecule type" value="Genomic_DNA"/>
</dbReference>
<feature type="compositionally biased region" description="Basic and acidic residues" evidence="1">
    <location>
        <begin position="688"/>
        <end position="697"/>
    </location>
</feature>
<dbReference type="AlphaFoldDB" id="A0A9P1MXH5"/>
<evidence type="ECO:0000313" key="2">
    <source>
        <dbReference type="EMBL" id="CAI5442508.1"/>
    </source>
</evidence>
<dbReference type="InterPro" id="IPR027417">
    <property type="entry name" value="P-loop_NTPase"/>
</dbReference>
<dbReference type="InterPro" id="IPR019374">
    <property type="entry name" value="Ribosomal_mS22"/>
</dbReference>
<keyword evidence="3" id="KW-1185">Reference proteome</keyword>
<dbReference type="Gene3D" id="3.40.50.300">
    <property type="entry name" value="P-loop containing nucleotide triphosphate hydrolases"/>
    <property type="match status" value="1"/>
</dbReference>
<evidence type="ECO:0000256" key="1">
    <source>
        <dbReference type="SAM" id="MobiDB-lite"/>
    </source>
</evidence>
<evidence type="ECO:0000313" key="3">
    <source>
        <dbReference type="Proteomes" id="UP001152747"/>
    </source>
</evidence>
<feature type="compositionally biased region" description="Basic and acidic residues" evidence="1">
    <location>
        <begin position="770"/>
        <end position="783"/>
    </location>
</feature>
<dbReference type="OrthoDB" id="274828at2759"/>
<proteinExistence type="predicted"/>
<comment type="caution">
    <text evidence="2">The sequence shown here is derived from an EMBL/GenBank/DDBJ whole genome shotgun (WGS) entry which is preliminary data.</text>
</comment>
<reference evidence="2" key="1">
    <citation type="submission" date="2022-11" db="EMBL/GenBank/DDBJ databases">
        <authorList>
            <person name="Kikuchi T."/>
        </authorList>
    </citation>
    <scope>NUCLEOTIDE SEQUENCE</scope>
    <source>
        <strain evidence="2">PS1010</strain>
    </source>
</reference>
<dbReference type="Proteomes" id="UP001152747">
    <property type="component" value="Unassembled WGS sequence"/>
</dbReference>
<dbReference type="SUPFAM" id="SSF52540">
    <property type="entry name" value="P-loop containing nucleoside triphosphate hydrolases"/>
    <property type="match status" value="1"/>
</dbReference>
<organism evidence="2 3">
    <name type="scientific">Caenorhabditis angaria</name>
    <dbReference type="NCBI Taxonomy" id="860376"/>
    <lineage>
        <taxon>Eukaryota</taxon>
        <taxon>Metazoa</taxon>
        <taxon>Ecdysozoa</taxon>
        <taxon>Nematoda</taxon>
        <taxon>Chromadorea</taxon>
        <taxon>Rhabditida</taxon>
        <taxon>Rhabditina</taxon>
        <taxon>Rhabditomorpha</taxon>
        <taxon>Rhabditoidea</taxon>
        <taxon>Rhabditidae</taxon>
        <taxon>Peloderinae</taxon>
        <taxon>Caenorhabditis</taxon>
    </lineage>
</organism>
<feature type="compositionally biased region" description="Gly residues" evidence="1">
    <location>
        <begin position="698"/>
        <end position="711"/>
    </location>
</feature>
<dbReference type="GO" id="GO:0005763">
    <property type="term" value="C:mitochondrial small ribosomal subunit"/>
    <property type="evidence" value="ECO:0007669"/>
    <property type="project" value="TreeGrafter"/>
</dbReference>
<gene>
    <name evidence="2" type="ORF">CAMP_LOCUS5145</name>
</gene>
<dbReference type="PRINTS" id="PR01716">
    <property type="entry name" value="DEATHASSOCP3"/>
</dbReference>
<feature type="region of interest" description="Disordered" evidence="1">
    <location>
        <begin position="687"/>
        <end position="783"/>
    </location>
</feature>
<dbReference type="InterPro" id="IPR008092">
    <property type="entry name" value="Ribosomal_mS29_met"/>
</dbReference>
<sequence length="783" mass="90316">MRLVLRLARPVGRRFFSSAESATASYTLPENGTLYEIDRDATKQLNFRTHLPSGLRKQLDTIGELVTLVREPLLEVSSCMRAVDKTIPTLRLVLWGPFGTGKTVTLNQAVHHAYQNQWAIVNLRSAMDLTRQVKEIEMCTYVPGRINDPSNAISILQNFKQQNQHIWKKLAELQTERDYEWSKSEKTAQNKPITDIVEMGISAPFLATDCVGALFRELRRHAKNDGIKVLVAIDDANSLWGKTLVKRADRTYAQPHDLSLVVHFRRMISNDWSNGCVLMVADKKEVSDANNQLEVPRITPLELFGEEGFEHIEPVIPIETTNYTEKETDAIFEYYVKKNWLASEAARSEDGRKQLMYLSAFNPHYYERLLMLKFRLGIISVRKSSSQWVKSAESSVNVEKMFIEPEVQKLLTELTEIDMENKVFRPRRTSIQQRSHFALMTDERLEKTRERMQEEARRFLQFVPVKEPRQENVQILSKDKELEAFDTSKFVFTDITFDATDQDRTVVVREPDGTLRTANPEEHDRMNRTYYQKPNRPVQPPPLFEDPFLKDALDRNEHEFVLDWACWFYEPDDPSFIRLTHQIFDRINESEKFHVLTSTRHFGTFVFYLALNDNIPKLLNYFGGLGRLTDCANLIRLQKTLRPDWRVTIAQGDSNEKIVKDFIKQNQRFKDVIQDLLNFVNNGQLKADNQKHTRERIGGGGQSTSGAIGGTGDKRRARIHSGNIRSSDGPLGDLSDEYSVKVVKSEGTGETHEKPTKNDRKTGGRWGNRPKNDRNSKKNDEDE</sequence>
<protein>
    <submittedName>
        <fullName evidence="2">Uncharacterized protein</fullName>
    </submittedName>
</protein>
<dbReference type="GO" id="GO:0006915">
    <property type="term" value="P:apoptotic process"/>
    <property type="evidence" value="ECO:0007669"/>
    <property type="project" value="InterPro"/>
</dbReference>